<organism evidence="2 3">
    <name type="scientific">Mycena alexandri</name>
    <dbReference type="NCBI Taxonomy" id="1745969"/>
    <lineage>
        <taxon>Eukaryota</taxon>
        <taxon>Fungi</taxon>
        <taxon>Dikarya</taxon>
        <taxon>Basidiomycota</taxon>
        <taxon>Agaricomycotina</taxon>
        <taxon>Agaricomycetes</taxon>
        <taxon>Agaricomycetidae</taxon>
        <taxon>Agaricales</taxon>
        <taxon>Marasmiineae</taxon>
        <taxon>Mycenaceae</taxon>
        <taxon>Mycena</taxon>
    </lineage>
</organism>
<feature type="non-terminal residue" evidence="2">
    <location>
        <position position="1"/>
    </location>
</feature>
<name>A0AAD6XHS4_9AGAR</name>
<evidence type="ECO:0000313" key="3">
    <source>
        <dbReference type="Proteomes" id="UP001218188"/>
    </source>
</evidence>
<feature type="region of interest" description="Disordered" evidence="1">
    <location>
        <begin position="216"/>
        <end position="348"/>
    </location>
</feature>
<feature type="compositionally biased region" description="Low complexity" evidence="1">
    <location>
        <begin position="301"/>
        <end position="326"/>
    </location>
</feature>
<evidence type="ECO:0000256" key="1">
    <source>
        <dbReference type="SAM" id="MobiDB-lite"/>
    </source>
</evidence>
<feature type="compositionally biased region" description="Polar residues" evidence="1">
    <location>
        <begin position="266"/>
        <end position="286"/>
    </location>
</feature>
<reference evidence="2" key="1">
    <citation type="submission" date="2023-03" db="EMBL/GenBank/DDBJ databases">
        <title>Massive genome expansion in bonnet fungi (Mycena s.s.) driven by repeated elements and novel gene families across ecological guilds.</title>
        <authorList>
            <consortium name="Lawrence Berkeley National Laboratory"/>
            <person name="Harder C.B."/>
            <person name="Miyauchi S."/>
            <person name="Viragh M."/>
            <person name="Kuo A."/>
            <person name="Thoen E."/>
            <person name="Andreopoulos B."/>
            <person name="Lu D."/>
            <person name="Skrede I."/>
            <person name="Drula E."/>
            <person name="Henrissat B."/>
            <person name="Morin E."/>
            <person name="Kohler A."/>
            <person name="Barry K."/>
            <person name="LaButti K."/>
            <person name="Morin E."/>
            <person name="Salamov A."/>
            <person name="Lipzen A."/>
            <person name="Mereny Z."/>
            <person name="Hegedus B."/>
            <person name="Baldrian P."/>
            <person name="Stursova M."/>
            <person name="Weitz H."/>
            <person name="Taylor A."/>
            <person name="Grigoriev I.V."/>
            <person name="Nagy L.G."/>
            <person name="Martin F."/>
            <person name="Kauserud H."/>
        </authorList>
    </citation>
    <scope>NUCLEOTIDE SEQUENCE</scope>
    <source>
        <strain evidence="2">CBHHK200</strain>
    </source>
</reference>
<comment type="caution">
    <text evidence="2">The sequence shown here is derived from an EMBL/GenBank/DDBJ whole genome shotgun (WGS) entry which is preliminary data.</text>
</comment>
<dbReference type="AlphaFoldDB" id="A0AAD6XHS4"/>
<evidence type="ECO:0000313" key="2">
    <source>
        <dbReference type="EMBL" id="KAJ7045699.1"/>
    </source>
</evidence>
<dbReference type="Proteomes" id="UP001218188">
    <property type="component" value="Unassembled WGS sequence"/>
</dbReference>
<protein>
    <submittedName>
        <fullName evidence="2">Uncharacterized protein</fullName>
    </submittedName>
</protein>
<proteinExistence type="predicted"/>
<sequence length="400" mass="44391">MSWYIETIEKLCHDKKTADEAKKIYQIARAHTAAGSGFDLGETSTGLPAVCALLASERLNNTNVTPEAARIATSQSKAKFNKLREHVEKALAAPKPARRKPLGFKSLLLAHCTSTINQRAAKLMDEMEVLVLEKLEGEGNKYGNVSDDEITCAIFIWVCNVILQDRVFHNKSFEERYETDATNMRAFHGFVKACGRGMEAKIREDYAKMVADIQSVSVSPRKSPTKPLRTLPSGDSPQKRKVTFPGAEEGSNLPDSPTKRRKVTETAASSSLVTLESIRSMTSSPIKASPAPSTPRKAKRLPSSPSKSPSKTKMVTPARVLKLSALDVDDASSSSDEEEHELPPRRRFRPVFRDQKQWAICDPRLVKIAEAAAEFNKRMIERHGVPFQDSRHDRDVAMDS</sequence>
<keyword evidence="3" id="KW-1185">Reference proteome</keyword>
<accession>A0AAD6XHS4</accession>
<gene>
    <name evidence="2" type="ORF">C8F04DRAFT_1065840</name>
</gene>
<dbReference type="EMBL" id="JARJCM010000004">
    <property type="protein sequence ID" value="KAJ7045699.1"/>
    <property type="molecule type" value="Genomic_DNA"/>
</dbReference>
<feature type="compositionally biased region" description="Acidic residues" evidence="1">
    <location>
        <begin position="327"/>
        <end position="340"/>
    </location>
</feature>